<dbReference type="InterPro" id="IPR011006">
    <property type="entry name" value="CheY-like_superfamily"/>
</dbReference>
<dbReference type="FunFam" id="3.40.50.2300:FF:000001">
    <property type="entry name" value="DNA-binding response regulator PhoB"/>
    <property type="match status" value="1"/>
</dbReference>
<comment type="caution">
    <text evidence="11">The sequence shown here is derived from an EMBL/GenBank/DDBJ whole genome shotgun (WGS) entry which is preliminary data.</text>
</comment>
<keyword evidence="12" id="KW-1185">Reference proteome</keyword>
<dbReference type="GO" id="GO:0032993">
    <property type="term" value="C:protein-DNA complex"/>
    <property type="evidence" value="ECO:0007669"/>
    <property type="project" value="TreeGrafter"/>
</dbReference>
<dbReference type="InterPro" id="IPR001789">
    <property type="entry name" value="Sig_transdc_resp-reg_receiver"/>
</dbReference>
<keyword evidence="4" id="KW-0805">Transcription regulation</keyword>
<feature type="DNA-binding region" description="OmpR/PhoB-type" evidence="8">
    <location>
        <begin position="128"/>
        <end position="224"/>
    </location>
</feature>
<keyword evidence="6" id="KW-0804">Transcription</keyword>
<keyword evidence="2 7" id="KW-0597">Phosphoprotein</keyword>
<evidence type="ECO:0000256" key="3">
    <source>
        <dbReference type="ARBA" id="ARBA00023012"/>
    </source>
</evidence>
<comment type="subcellular location">
    <subcellularLocation>
        <location evidence="1">Cytoplasm</location>
    </subcellularLocation>
</comment>
<feature type="modified residue" description="4-aspartylphosphate" evidence="7">
    <location>
        <position position="53"/>
    </location>
</feature>
<dbReference type="PANTHER" id="PTHR48111">
    <property type="entry name" value="REGULATOR OF RPOS"/>
    <property type="match status" value="1"/>
</dbReference>
<reference evidence="11" key="1">
    <citation type="submission" date="2021-04" db="EMBL/GenBank/DDBJ databases">
        <title>Genome seq and assembly of Bacillus sp.</title>
        <authorList>
            <person name="Chhetri G."/>
        </authorList>
    </citation>
    <scope>NUCLEOTIDE SEQUENCE</scope>
    <source>
        <strain evidence="11">RG28</strain>
    </source>
</reference>
<evidence type="ECO:0000256" key="7">
    <source>
        <dbReference type="PROSITE-ProRule" id="PRU00169"/>
    </source>
</evidence>
<proteinExistence type="predicted"/>
<dbReference type="InterPro" id="IPR039420">
    <property type="entry name" value="WalR-like"/>
</dbReference>
<dbReference type="Pfam" id="PF00486">
    <property type="entry name" value="Trans_reg_C"/>
    <property type="match status" value="1"/>
</dbReference>
<evidence type="ECO:0000313" key="11">
    <source>
        <dbReference type="EMBL" id="MBP0725907.1"/>
    </source>
</evidence>
<dbReference type="Gene3D" id="3.40.50.2300">
    <property type="match status" value="1"/>
</dbReference>
<dbReference type="GO" id="GO:0000156">
    <property type="term" value="F:phosphorelay response regulator activity"/>
    <property type="evidence" value="ECO:0007669"/>
    <property type="project" value="TreeGrafter"/>
</dbReference>
<dbReference type="CDD" id="cd00383">
    <property type="entry name" value="trans_reg_C"/>
    <property type="match status" value="1"/>
</dbReference>
<keyword evidence="5 8" id="KW-0238">DNA-binding</keyword>
<dbReference type="Gene3D" id="1.10.10.10">
    <property type="entry name" value="Winged helix-like DNA-binding domain superfamily/Winged helix DNA-binding domain"/>
    <property type="match status" value="1"/>
</dbReference>
<dbReference type="SMART" id="SM00448">
    <property type="entry name" value="REC"/>
    <property type="match status" value="1"/>
</dbReference>
<dbReference type="PROSITE" id="PS51755">
    <property type="entry name" value="OMPR_PHOB"/>
    <property type="match status" value="1"/>
</dbReference>
<evidence type="ECO:0000259" key="9">
    <source>
        <dbReference type="PROSITE" id="PS50110"/>
    </source>
</evidence>
<dbReference type="PANTHER" id="PTHR48111:SF73">
    <property type="entry name" value="ALKALINE PHOSPHATASE SYNTHESIS TRANSCRIPTIONAL REGULATORY PROTEIN PHOP"/>
    <property type="match status" value="1"/>
</dbReference>
<sequence length="225" mass="25975">MFKTVLIIEDELRLRDIVKEYFVQENFHVIEAADGVEGLDLFEQNDVHLVILDIMIPKIDGWNVCKKIRETSNTPIIMVTARSDEEDQLIGFDIGADEYVTKPFSPKILVAKAKSLLKRVGELTSTELNERTKSGITLNPKSRTVFIEEEQVFLTNKEFELLHYLIENKDIVLTREQLLNQIWGYDYDGDDRTVDTHIKKLRQKIGGKASNIVTVIRVGYKFEEN</sequence>
<dbReference type="EMBL" id="JAGIYQ010000007">
    <property type="protein sequence ID" value="MBP0725907.1"/>
    <property type="molecule type" value="Genomic_DNA"/>
</dbReference>
<evidence type="ECO:0000256" key="8">
    <source>
        <dbReference type="PROSITE-ProRule" id="PRU01091"/>
    </source>
</evidence>
<evidence type="ECO:0000256" key="4">
    <source>
        <dbReference type="ARBA" id="ARBA00023015"/>
    </source>
</evidence>
<dbReference type="Pfam" id="PF00072">
    <property type="entry name" value="Response_reg"/>
    <property type="match status" value="1"/>
</dbReference>
<evidence type="ECO:0000256" key="2">
    <source>
        <dbReference type="ARBA" id="ARBA00022553"/>
    </source>
</evidence>
<feature type="domain" description="OmpR/PhoB-type" evidence="10">
    <location>
        <begin position="128"/>
        <end position="224"/>
    </location>
</feature>
<dbReference type="AlphaFoldDB" id="A0A940NKK0"/>
<evidence type="ECO:0000256" key="1">
    <source>
        <dbReference type="ARBA" id="ARBA00004496"/>
    </source>
</evidence>
<dbReference type="Proteomes" id="UP000682134">
    <property type="component" value="Unassembled WGS sequence"/>
</dbReference>
<evidence type="ECO:0000259" key="10">
    <source>
        <dbReference type="PROSITE" id="PS51755"/>
    </source>
</evidence>
<dbReference type="Gene3D" id="6.10.250.690">
    <property type="match status" value="1"/>
</dbReference>
<dbReference type="InterPro" id="IPR036388">
    <property type="entry name" value="WH-like_DNA-bd_sf"/>
</dbReference>
<evidence type="ECO:0000256" key="6">
    <source>
        <dbReference type="ARBA" id="ARBA00023163"/>
    </source>
</evidence>
<dbReference type="GO" id="GO:0006355">
    <property type="term" value="P:regulation of DNA-templated transcription"/>
    <property type="evidence" value="ECO:0007669"/>
    <property type="project" value="InterPro"/>
</dbReference>
<keyword evidence="3" id="KW-0902">Two-component regulatory system</keyword>
<dbReference type="GO" id="GO:0000976">
    <property type="term" value="F:transcription cis-regulatory region binding"/>
    <property type="evidence" value="ECO:0007669"/>
    <property type="project" value="TreeGrafter"/>
</dbReference>
<feature type="domain" description="Response regulatory" evidence="9">
    <location>
        <begin position="4"/>
        <end position="117"/>
    </location>
</feature>
<dbReference type="SUPFAM" id="SSF52172">
    <property type="entry name" value="CheY-like"/>
    <property type="match status" value="1"/>
</dbReference>
<dbReference type="RefSeq" id="WP_209405954.1">
    <property type="nucleotide sequence ID" value="NZ_JAGIYQ010000007.1"/>
</dbReference>
<accession>A0A940NKK0</accession>
<name>A0A940NKK0_9BACI</name>
<dbReference type="PROSITE" id="PS50110">
    <property type="entry name" value="RESPONSE_REGULATORY"/>
    <property type="match status" value="1"/>
</dbReference>
<dbReference type="InterPro" id="IPR001867">
    <property type="entry name" value="OmpR/PhoB-type_DNA-bd"/>
</dbReference>
<dbReference type="GO" id="GO:0005829">
    <property type="term" value="C:cytosol"/>
    <property type="evidence" value="ECO:0007669"/>
    <property type="project" value="TreeGrafter"/>
</dbReference>
<gene>
    <name evidence="11" type="ORF">J5Y03_12070</name>
</gene>
<protein>
    <submittedName>
        <fullName evidence="11">Response regulator transcription factor</fullName>
    </submittedName>
</protein>
<dbReference type="SMART" id="SM00862">
    <property type="entry name" value="Trans_reg_C"/>
    <property type="match status" value="1"/>
</dbReference>
<dbReference type="FunFam" id="1.10.10.10:FF:000018">
    <property type="entry name" value="DNA-binding response regulator ResD"/>
    <property type="match status" value="1"/>
</dbReference>
<dbReference type="CDD" id="cd17574">
    <property type="entry name" value="REC_OmpR"/>
    <property type="match status" value="1"/>
</dbReference>
<organism evidence="11 12">
    <name type="scientific">Gottfriedia endophytica</name>
    <dbReference type="NCBI Taxonomy" id="2820819"/>
    <lineage>
        <taxon>Bacteria</taxon>
        <taxon>Bacillati</taxon>
        <taxon>Bacillota</taxon>
        <taxon>Bacilli</taxon>
        <taxon>Bacillales</taxon>
        <taxon>Bacillaceae</taxon>
        <taxon>Gottfriedia</taxon>
    </lineage>
</organism>
<evidence type="ECO:0000256" key="5">
    <source>
        <dbReference type="ARBA" id="ARBA00023125"/>
    </source>
</evidence>
<evidence type="ECO:0000313" key="12">
    <source>
        <dbReference type="Proteomes" id="UP000682134"/>
    </source>
</evidence>